<dbReference type="OrthoDB" id="6424379at2759"/>
<reference evidence="3" key="2">
    <citation type="submission" date="2020-05" db="UniProtKB">
        <authorList>
            <consortium name="EnsemblMetazoa"/>
        </authorList>
    </citation>
    <scope>IDENTIFICATION</scope>
    <source>
        <strain evidence="3">USDA</strain>
    </source>
</reference>
<feature type="transmembrane region" description="Helical" evidence="2">
    <location>
        <begin position="82"/>
        <end position="103"/>
    </location>
</feature>
<feature type="compositionally biased region" description="Polar residues" evidence="1">
    <location>
        <begin position="563"/>
        <end position="572"/>
    </location>
</feature>
<feature type="compositionally biased region" description="Basic and acidic residues" evidence="1">
    <location>
        <begin position="204"/>
        <end position="221"/>
    </location>
</feature>
<keyword evidence="2" id="KW-0472">Membrane</keyword>
<dbReference type="Proteomes" id="UP000095300">
    <property type="component" value="Unassembled WGS sequence"/>
</dbReference>
<sequence>MWKMFDDIIECSECGGALGPPPKFMVPPPPRPPSMSVYEASSSCNEEEMALRAQQAWDNDMCEAIPILDASLYSSQSLQTSAMIAVFSLLLVLVVLISSLFVWKNKRKVQNLLPCKTPNRGPHITGTLTALTAGHSVTYEDPDAHLGHHRPLVMRHHHNIEMLHTKSIHYPSGFPMTRSPPFLVTNSPGPDPYRSNDNVYEELGPNRDSDGESEPPLHSDDDFAEDELSLPGERSFNKPTIPESTSAPGIAALGERSNNTEGNVLPTTSTAAASMPERNSVMSSDSSAQDASTATAASSTSSNSHNNNTNVNSLSTRSGPSVSISAMLRHTTGRRSSAGGARSKNERRNTAADDLNTSASTAEVADLAPLQQMYDNSSNLMALGYQHPMHSQPQSYHHSLHNMHRHNNNNNRNVAPHMAPHFYNTIESEVERRNRINAQLKTCAAPPAVATIYRERIQYPNSGRYPQHYYASNAPNGFLANTMRTRTNPRSMDRRRGRVAVPMETLEPAYGYTEPVYHQNYHYESCNAPNGRLQQPIAPYPAYIMPEYSSGSMSSSYRHHHPASQTYQNSTPLYGHGDSSFGSDSGYSHHTPASSIGRHDYDVAMPVPPAPPAPTQKPPSKLASALSFSWHKRKSNNNNNNNAHNSTVMSLLPQQQHQHQHHPSQHTTTAPTATEASSPNNNSASSTITSTLENTSSTSSGATQATTNNNELLQA</sequence>
<evidence type="ECO:0000256" key="2">
    <source>
        <dbReference type="SAM" id="Phobius"/>
    </source>
</evidence>
<feature type="compositionally biased region" description="Low complexity" evidence="1">
    <location>
        <begin position="279"/>
        <end position="318"/>
    </location>
</feature>
<dbReference type="EnsemblMetazoa" id="SCAU004150-RA">
    <property type="protein sequence ID" value="SCAU004150-PA"/>
    <property type="gene ID" value="SCAU004150"/>
</dbReference>
<protein>
    <submittedName>
        <fullName evidence="3">Uncharacterized protein</fullName>
    </submittedName>
</protein>
<name>A0A1I8P286_STOCA</name>
<evidence type="ECO:0000313" key="3">
    <source>
        <dbReference type="EnsemblMetazoa" id="SCAU004150-PA"/>
    </source>
</evidence>
<dbReference type="AlphaFoldDB" id="A0A1I8P286"/>
<feature type="compositionally biased region" description="Low complexity" evidence="1">
    <location>
        <begin position="574"/>
        <end position="590"/>
    </location>
</feature>
<feature type="compositionally biased region" description="Polar residues" evidence="1">
    <location>
        <begin position="256"/>
        <end position="272"/>
    </location>
</feature>
<feature type="region of interest" description="Disordered" evidence="1">
    <location>
        <begin position="551"/>
        <end position="623"/>
    </location>
</feature>
<dbReference type="KEGG" id="scac:106088049"/>
<dbReference type="VEuPathDB" id="VectorBase:SCAU004150"/>
<feature type="compositionally biased region" description="Pro residues" evidence="1">
    <location>
        <begin position="606"/>
        <end position="617"/>
    </location>
</feature>
<feature type="region of interest" description="Disordered" evidence="1">
    <location>
        <begin position="653"/>
        <end position="715"/>
    </location>
</feature>
<keyword evidence="4" id="KW-1185">Reference proteome</keyword>
<feature type="compositionally biased region" description="Low complexity" evidence="1">
    <location>
        <begin position="665"/>
        <end position="715"/>
    </location>
</feature>
<evidence type="ECO:0000313" key="4">
    <source>
        <dbReference type="Proteomes" id="UP000095300"/>
    </source>
</evidence>
<organism evidence="3 4">
    <name type="scientific">Stomoxys calcitrans</name>
    <name type="common">Stable fly</name>
    <name type="synonym">Conops calcitrans</name>
    <dbReference type="NCBI Taxonomy" id="35570"/>
    <lineage>
        <taxon>Eukaryota</taxon>
        <taxon>Metazoa</taxon>
        <taxon>Ecdysozoa</taxon>
        <taxon>Arthropoda</taxon>
        <taxon>Hexapoda</taxon>
        <taxon>Insecta</taxon>
        <taxon>Pterygota</taxon>
        <taxon>Neoptera</taxon>
        <taxon>Endopterygota</taxon>
        <taxon>Diptera</taxon>
        <taxon>Brachycera</taxon>
        <taxon>Muscomorpha</taxon>
        <taxon>Muscoidea</taxon>
        <taxon>Muscidae</taxon>
        <taxon>Stomoxys</taxon>
    </lineage>
</organism>
<keyword evidence="2" id="KW-1133">Transmembrane helix</keyword>
<dbReference type="EnsemblMetazoa" id="SCAU004150-RB">
    <property type="protein sequence ID" value="SCAU004150-PB"/>
    <property type="gene ID" value="SCAU004150"/>
</dbReference>
<feature type="region of interest" description="Disordered" evidence="1">
    <location>
        <begin position="181"/>
        <end position="358"/>
    </location>
</feature>
<evidence type="ECO:0000256" key="1">
    <source>
        <dbReference type="SAM" id="MobiDB-lite"/>
    </source>
</evidence>
<keyword evidence="2" id="KW-0812">Transmembrane</keyword>
<accession>A0A1I8P286</accession>
<reference evidence="4" key="1">
    <citation type="submission" date="2015-05" db="EMBL/GenBank/DDBJ databases">
        <authorList>
            <person name="Wilson R.K."/>
            <person name="Warren W.C."/>
            <person name="Olafson P."/>
        </authorList>
    </citation>
    <scope>NUCLEOTIDE SEQUENCE [LARGE SCALE GENOMIC DNA]</scope>
    <source>
        <strain evidence="4">USDA</strain>
    </source>
</reference>
<proteinExistence type="predicted"/>
<gene>
    <name evidence="3" type="primary">106088049</name>
</gene>